<keyword evidence="3" id="KW-1185">Reference proteome</keyword>
<dbReference type="InterPro" id="IPR032675">
    <property type="entry name" value="LRR_dom_sf"/>
</dbReference>
<feature type="compositionally biased region" description="Polar residues" evidence="1">
    <location>
        <begin position="662"/>
        <end position="674"/>
    </location>
</feature>
<feature type="compositionally biased region" description="Basic and acidic residues" evidence="1">
    <location>
        <begin position="726"/>
        <end position="752"/>
    </location>
</feature>
<reference evidence="2 3" key="1">
    <citation type="submission" date="2023-03" db="EMBL/GenBank/DDBJ databases">
        <title>High-quality genome of Scylla paramamosain provides insights in environmental adaptation.</title>
        <authorList>
            <person name="Zhang L."/>
        </authorList>
    </citation>
    <scope>NUCLEOTIDE SEQUENCE [LARGE SCALE GENOMIC DNA]</scope>
    <source>
        <strain evidence="2">LZ_2023a</strain>
        <tissue evidence="2">Muscle</tissue>
    </source>
</reference>
<feature type="compositionally biased region" description="Low complexity" evidence="1">
    <location>
        <begin position="882"/>
        <end position="892"/>
    </location>
</feature>
<dbReference type="Gene3D" id="3.80.10.10">
    <property type="entry name" value="Ribonuclease Inhibitor"/>
    <property type="match status" value="1"/>
</dbReference>
<feature type="region of interest" description="Disordered" evidence="1">
    <location>
        <begin position="633"/>
        <end position="790"/>
    </location>
</feature>
<sequence>MALCGNALPWEVAPLTSLALRAATRHLRHQIRGLGRLGGQNRGMPPPYAAAMLEGLAWVPPGCRAALLHSLSPALEAVARRCHSEALLDLLDDVALALLAPTAHSLHVDRYSFPTRRPERYLVALSAARGLAVFESRGAALWKRQPAPLTILAAALTNMTRLRRLQLRHLHLDPEEMGGFLQGIVQGCPLLADLDLKHSTVTDICLPPLQNLSHLTHLNLNLTSLTIHGVQELLKGATAFRRLEAIVYKVTDGSSCSSYSGGCGGSDLCSARQCDGLVAQCSRGLIDLQVSAILSLQHQHSPPPLPRTSYTLTGSPGVGVAAVAGVVCAACPGLERVAVWGCPAVSLKPLLQELEALKDLRAVYLCGLEWCVFSAHVAVNDEPMPLSRQVKEITLSETSQVDGAHLGALGICFPRVTHLRVTARRGRGAVLPWDGGRVFSDLLCLEYEGDLCVGDFGRWQRQQGLHSQLDVLLGWCEGLRSLTLYTTTSEEPTLISALRHNHLRHLEELRIGVTGGGGAALTCGTIRAVLRGATDLRVLGRVDWWKGVARGDRRALLVELRRRFRRLEGKHPNLFGFFDKMKLLVVVAVVVVVASRQCYSQTAEVNTTVTAGGNEVTVLGQLLLDPKTGRVTFQDASRGHTGGHSTTEAGHSTPGHGGGHKATSTTQRGHSGNNGAEEEAADKPAAEEDKPEEKENKRENQEKPQGKQTGKDENKQENQQNQQKQTNKEGNKQENKQDQTEKPEGKSARDEGVTQSDPTASRGHTQSFTGHPAPHGGHSHGFGGHGAIPGHIHGFGGHSLGGHSPFLGFHSLEVGLHAPATLGHAPGLVTSPFAFGGHSLEFGFHPGHTQVTGGHLGSFPGLGSSFGGHFGHQARSQGAGVTATTTTTTTAK</sequence>
<protein>
    <submittedName>
        <fullName evidence="2">Uncharacterized protein</fullName>
    </submittedName>
</protein>
<dbReference type="SUPFAM" id="SSF52047">
    <property type="entry name" value="RNI-like"/>
    <property type="match status" value="1"/>
</dbReference>
<proteinExistence type="predicted"/>
<gene>
    <name evidence="2" type="ORF">O3P69_012174</name>
</gene>
<evidence type="ECO:0000313" key="2">
    <source>
        <dbReference type="EMBL" id="KAK8385186.1"/>
    </source>
</evidence>
<comment type="caution">
    <text evidence="2">The sequence shown here is derived from an EMBL/GenBank/DDBJ whole genome shotgun (WGS) entry which is preliminary data.</text>
</comment>
<accession>A0AAW0TCX1</accession>
<evidence type="ECO:0000256" key="1">
    <source>
        <dbReference type="SAM" id="MobiDB-lite"/>
    </source>
</evidence>
<name>A0AAW0TCX1_SCYPA</name>
<feature type="compositionally biased region" description="Polar residues" evidence="1">
    <location>
        <begin position="753"/>
        <end position="769"/>
    </location>
</feature>
<dbReference type="AlphaFoldDB" id="A0AAW0TCX1"/>
<feature type="compositionally biased region" description="Basic and acidic residues" evidence="1">
    <location>
        <begin position="681"/>
        <end position="716"/>
    </location>
</feature>
<feature type="region of interest" description="Disordered" evidence="1">
    <location>
        <begin position="867"/>
        <end position="892"/>
    </location>
</feature>
<dbReference type="EMBL" id="JARAKH010000033">
    <property type="protein sequence ID" value="KAK8385186.1"/>
    <property type="molecule type" value="Genomic_DNA"/>
</dbReference>
<organism evidence="2 3">
    <name type="scientific">Scylla paramamosain</name>
    <name type="common">Mud crab</name>
    <dbReference type="NCBI Taxonomy" id="85552"/>
    <lineage>
        <taxon>Eukaryota</taxon>
        <taxon>Metazoa</taxon>
        <taxon>Ecdysozoa</taxon>
        <taxon>Arthropoda</taxon>
        <taxon>Crustacea</taxon>
        <taxon>Multicrustacea</taxon>
        <taxon>Malacostraca</taxon>
        <taxon>Eumalacostraca</taxon>
        <taxon>Eucarida</taxon>
        <taxon>Decapoda</taxon>
        <taxon>Pleocyemata</taxon>
        <taxon>Brachyura</taxon>
        <taxon>Eubrachyura</taxon>
        <taxon>Portunoidea</taxon>
        <taxon>Portunidae</taxon>
        <taxon>Portuninae</taxon>
        <taxon>Scylla</taxon>
    </lineage>
</organism>
<dbReference type="Proteomes" id="UP001487740">
    <property type="component" value="Unassembled WGS sequence"/>
</dbReference>
<evidence type="ECO:0000313" key="3">
    <source>
        <dbReference type="Proteomes" id="UP001487740"/>
    </source>
</evidence>
<feature type="compositionally biased region" description="Gly residues" evidence="1">
    <location>
        <begin position="779"/>
        <end position="790"/>
    </location>
</feature>